<dbReference type="SUPFAM" id="SSF64182">
    <property type="entry name" value="DHH phosphoesterases"/>
    <property type="match status" value="1"/>
</dbReference>
<evidence type="ECO:0000313" key="10">
    <source>
        <dbReference type="Proteomes" id="UP000178448"/>
    </source>
</evidence>
<evidence type="ECO:0000256" key="2">
    <source>
        <dbReference type="ARBA" id="ARBA00019841"/>
    </source>
</evidence>
<dbReference type="PANTHER" id="PTHR30255">
    <property type="entry name" value="SINGLE-STRANDED-DNA-SPECIFIC EXONUCLEASE RECJ"/>
    <property type="match status" value="1"/>
</dbReference>
<dbReference type="InterPro" id="IPR004610">
    <property type="entry name" value="RecJ"/>
</dbReference>
<proteinExistence type="inferred from homology"/>
<evidence type="ECO:0000259" key="6">
    <source>
        <dbReference type="Pfam" id="PF01368"/>
    </source>
</evidence>
<protein>
    <recommendedName>
        <fullName evidence="2">Single-stranded-DNA-specific exonuclease RecJ</fullName>
    </recommendedName>
</protein>
<name>A0A1F5YYK0_9BACT</name>
<dbReference type="GO" id="GO:0006281">
    <property type="term" value="P:DNA repair"/>
    <property type="evidence" value="ECO:0007669"/>
    <property type="project" value="InterPro"/>
</dbReference>
<evidence type="ECO:0000259" key="7">
    <source>
        <dbReference type="Pfam" id="PF02272"/>
    </source>
</evidence>
<dbReference type="PANTHER" id="PTHR30255:SF2">
    <property type="entry name" value="SINGLE-STRANDED-DNA-SPECIFIC EXONUCLEASE RECJ"/>
    <property type="match status" value="1"/>
</dbReference>
<evidence type="ECO:0000256" key="3">
    <source>
        <dbReference type="ARBA" id="ARBA00022722"/>
    </source>
</evidence>
<dbReference type="Gene3D" id="2.40.50.460">
    <property type="match status" value="1"/>
</dbReference>
<comment type="similarity">
    <text evidence="1">Belongs to the RecJ family.</text>
</comment>
<reference evidence="9 10" key="1">
    <citation type="journal article" date="2016" name="Nat. Commun.">
        <title>Thousands of microbial genomes shed light on interconnected biogeochemical processes in an aquifer system.</title>
        <authorList>
            <person name="Anantharaman K."/>
            <person name="Brown C.T."/>
            <person name="Hug L.A."/>
            <person name="Sharon I."/>
            <person name="Castelle C.J."/>
            <person name="Probst A.J."/>
            <person name="Thomas B.C."/>
            <person name="Singh A."/>
            <person name="Wilkins M.J."/>
            <person name="Karaoz U."/>
            <person name="Brodie E.L."/>
            <person name="Williams K.H."/>
            <person name="Hubbard S.S."/>
            <person name="Banfield J.F."/>
        </authorList>
    </citation>
    <scope>NUCLEOTIDE SEQUENCE [LARGE SCALE GENOMIC DNA]</scope>
</reference>
<dbReference type="Gene3D" id="3.90.1640.30">
    <property type="match status" value="1"/>
</dbReference>
<accession>A0A1F5YYK0</accession>
<dbReference type="InterPro" id="IPR001667">
    <property type="entry name" value="DDH_dom"/>
</dbReference>
<dbReference type="GO" id="GO:0003676">
    <property type="term" value="F:nucleic acid binding"/>
    <property type="evidence" value="ECO:0007669"/>
    <property type="project" value="InterPro"/>
</dbReference>
<keyword evidence="4" id="KW-0378">Hydrolase</keyword>
<dbReference type="InterPro" id="IPR041122">
    <property type="entry name" value="RecJ_OB"/>
</dbReference>
<evidence type="ECO:0000259" key="8">
    <source>
        <dbReference type="Pfam" id="PF17768"/>
    </source>
</evidence>
<dbReference type="InterPro" id="IPR051673">
    <property type="entry name" value="SSDNA_exonuclease_RecJ"/>
</dbReference>
<evidence type="ECO:0000256" key="1">
    <source>
        <dbReference type="ARBA" id="ARBA00005915"/>
    </source>
</evidence>
<dbReference type="Pfam" id="PF01368">
    <property type="entry name" value="DHH"/>
    <property type="match status" value="1"/>
</dbReference>
<dbReference type="InterPro" id="IPR003156">
    <property type="entry name" value="DHHA1_dom"/>
</dbReference>
<sequence length="564" mass="61514">MKKWEILKQLKSSKSKGRTTGNNSDESEIISILLQNRGIRTAREIKEYLNPTRPEKFAAGEVGIKSGDLNAAIARLVQAAKNKESVVVYADYDADGITAGAVMWEALYAAGINAMPYIPHRVDEGYGLSKKGIAQISSEYKPTLIVTVDHGITGHVQVAYARGLGIDVIVTDHHVKPEHLPDSIIVHTTLLSGAGVAWYTVKELYRHLKLGSDQVTGDFLGMAAIGTIADMVPLTGINRSIVKFGLEWLNLTRRVGIRALIDEAGLAQGRLGTYDISHVLTPRLNAMGRLVHAMDALRLLCTKNAAKAAELAGVLGLTNRERQQLTTDTALHAVESVRSAGTYLSKKLLFVSDESYNQGIIGLVAGRLVDEYYLPAVVLSRGPDISKASARSVTGFNIVEAIRTCSDILVDVGGHPMAAGFTVETKNIDTLRQRLEELADRTLDADTLSRHLRIDMGIPLSAVTDTLWQKLRDFEPFGMGNPEPLFATVNLRIADVRKVGTDGRHLKLSVDDGSRVIDAIAFGFGGLYGSMEPGNSMDLAYTLDMNEWNGFRKLQLKVKDIRLT</sequence>
<organism evidence="9 10">
    <name type="scientific">Candidatus Gottesmanbacteria bacterium RBG_16_52_11</name>
    <dbReference type="NCBI Taxonomy" id="1798374"/>
    <lineage>
        <taxon>Bacteria</taxon>
        <taxon>Candidatus Gottesmaniibacteriota</taxon>
    </lineage>
</organism>
<comment type="caution">
    <text evidence="9">The sequence shown here is derived from an EMBL/GenBank/DDBJ whole genome shotgun (WGS) entry which is preliminary data.</text>
</comment>
<dbReference type="EMBL" id="MFJD01000001">
    <property type="protein sequence ID" value="OGG05037.1"/>
    <property type="molecule type" value="Genomic_DNA"/>
</dbReference>
<keyword evidence="5 9" id="KW-0269">Exonuclease</keyword>
<gene>
    <name evidence="9" type="ORF">A2Z33_07185</name>
</gene>
<evidence type="ECO:0000256" key="4">
    <source>
        <dbReference type="ARBA" id="ARBA00022801"/>
    </source>
</evidence>
<feature type="domain" description="DDH" evidence="6">
    <location>
        <begin position="86"/>
        <end position="227"/>
    </location>
</feature>
<dbReference type="Pfam" id="PF17768">
    <property type="entry name" value="RecJ_OB"/>
    <property type="match status" value="1"/>
</dbReference>
<dbReference type="Proteomes" id="UP000178448">
    <property type="component" value="Unassembled WGS sequence"/>
</dbReference>
<evidence type="ECO:0000256" key="5">
    <source>
        <dbReference type="ARBA" id="ARBA00022839"/>
    </source>
</evidence>
<dbReference type="Pfam" id="PF02272">
    <property type="entry name" value="DHHA1"/>
    <property type="match status" value="1"/>
</dbReference>
<evidence type="ECO:0000313" key="9">
    <source>
        <dbReference type="EMBL" id="OGG05037.1"/>
    </source>
</evidence>
<feature type="domain" description="DHHA1" evidence="7">
    <location>
        <begin position="348"/>
        <end position="438"/>
    </location>
</feature>
<dbReference type="GO" id="GO:0006310">
    <property type="term" value="P:DNA recombination"/>
    <property type="evidence" value="ECO:0007669"/>
    <property type="project" value="InterPro"/>
</dbReference>
<dbReference type="STRING" id="1798374.A2Z33_07185"/>
<dbReference type="GO" id="GO:0008409">
    <property type="term" value="F:5'-3' exonuclease activity"/>
    <property type="evidence" value="ECO:0007669"/>
    <property type="project" value="InterPro"/>
</dbReference>
<feature type="domain" description="RecJ OB" evidence="8">
    <location>
        <begin position="454"/>
        <end position="560"/>
    </location>
</feature>
<dbReference type="AlphaFoldDB" id="A0A1F5YYK0"/>
<keyword evidence="3" id="KW-0540">Nuclease</keyword>
<dbReference type="InterPro" id="IPR038763">
    <property type="entry name" value="DHH_sf"/>
</dbReference>
<dbReference type="NCBIfam" id="TIGR00644">
    <property type="entry name" value="recJ"/>
    <property type="match status" value="1"/>
</dbReference>